<proteinExistence type="predicted"/>
<dbReference type="Proteomes" id="UP001164539">
    <property type="component" value="Chromosome 3"/>
</dbReference>
<reference evidence="1 2" key="1">
    <citation type="journal article" date="2023" name="Science">
        <title>Complex scaffold remodeling in plant triterpene biosynthesis.</title>
        <authorList>
            <person name="De La Pena R."/>
            <person name="Hodgson H."/>
            <person name="Liu J.C."/>
            <person name="Stephenson M.J."/>
            <person name="Martin A.C."/>
            <person name="Owen C."/>
            <person name="Harkess A."/>
            <person name="Leebens-Mack J."/>
            <person name="Jimenez L.E."/>
            <person name="Osbourn A."/>
            <person name="Sattely E.S."/>
        </authorList>
    </citation>
    <scope>NUCLEOTIDE SEQUENCE [LARGE SCALE GENOMIC DNA]</scope>
    <source>
        <strain evidence="2">cv. JPN11</strain>
        <tissue evidence="1">Leaf</tissue>
    </source>
</reference>
<protein>
    <submittedName>
        <fullName evidence="1">Inactive leucine-rich repeat receptor-like protein kinase</fullName>
    </submittedName>
</protein>
<name>A0ACC1YJF3_MELAZ</name>
<gene>
    <name evidence="1" type="ORF">OWV82_007138</name>
</gene>
<keyword evidence="2" id="KW-1185">Reference proteome</keyword>
<dbReference type="EMBL" id="CM051396">
    <property type="protein sequence ID" value="KAJ4723815.1"/>
    <property type="molecule type" value="Genomic_DNA"/>
</dbReference>
<accession>A0ACC1YJF3</accession>
<organism evidence="1 2">
    <name type="scientific">Melia azedarach</name>
    <name type="common">Chinaberry tree</name>
    <dbReference type="NCBI Taxonomy" id="155640"/>
    <lineage>
        <taxon>Eukaryota</taxon>
        <taxon>Viridiplantae</taxon>
        <taxon>Streptophyta</taxon>
        <taxon>Embryophyta</taxon>
        <taxon>Tracheophyta</taxon>
        <taxon>Spermatophyta</taxon>
        <taxon>Magnoliopsida</taxon>
        <taxon>eudicotyledons</taxon>
        <taxon>Gunneridae</taxon>
        <taxon>Pentapetalae</taxon>
        <taxon>rosids</taxon>
        <taxon>malvids</taxon>
        <taxon>Sapindales</taxon>
        <taxon>Meliaceae</taxon>
        <taxon>Melia</taxon>
    </lineage>
</organism>
<evidence type="ECO:0000313" key="2">
    <source>
        <dbReference type="Proteomes" id="UP001164539"/>
    </source>
</evidence>
<comment type="caution">
    <text evidence="1">The sequence shown here is derived from an EMBL/GenBank/DDBJ whole genome shotgun (WGS) entry which is preliminary data.</text>
</comment>
<evidence type="ECO:0000313" key="1">
    <source>
        <dbReference type="EMBL" id="KAJ4723815.1"/>
    </source>
</evidence>
<sequence length="263" mass="28979">MAISLLENASLLMLIFHSLYCISVSNSICYAIELEADVLCLKTIKSSVRDPFGHLNSWKFDNTSEYSICPFFGIECWTSGENRVKSIHLGGMRLQGQFPQGIENCRSLTELDLSGNNFSGPIPPNIGGIIPFLTYLDLSVNNFSGEIPPSLANCMYLNFLILDNNKLQGQIPPQLAQLYRLKTLNVSNNLLSGQIPEFFSLSLSSDDCTGNLGLCGAPLEPCKKHGKKSNFPVKFDVWIISGFAVGYVLSTVLAFGLCLYTHF</sequence>